<gene>
    <name evidence="3" type="ORF">ABE41_017115</name>
</gene>
<proteinExistence type="predicted"/>
<evidence type="ECO:0000259" key="2">
    <source>
        <dbReference type="PROSITE" id="PS51272"/>
    </source>
</evidence>
<protein>
    <recommendedName>
        <fullName evidence="2">SLH domain-containing protein</fullName>
    </recommendedName>
</protein>
<dbReference type="Pfam" id="PF00395">
    <property type="entry name" value="SLH"/>
    <property type="match status" value="3"/>
</dbReference>
<feature type="chain" id="PRO_5008533319" description="SLH domain-containing protein" evidence="1">
    <location>
        <begin position="25"/>
        <end position="360"/>
    </location>
</feature>
<keyword evidence="4" id="KW-1185">Reference proteome</keyword>
<evidence type="ECO:0000256" key="1">
    <source>
        <dbReference type="SAM" id="SignalP"/>
    </source>
</evidence>
<evidence type="ECO:0000313" key="4">
    <source>
        <dbReference type="Proteomes" id="UP000077412"/>
    </source>
</evidence>
<name>A0A1B1Z8D5_9BACL</name>
<dbReference type="RefSeq" id="WP_066292972.1">
    <property type="nucleotide sequence ID" value="NZ_CP016761.1"/>
</dbReference>
<dbReference type="InterPro" id="IPR051465">
    <property type="entry name" value="Cell_Envelope_Struct_Comp"/>
</dbReference>
<keyword evidence="1" id="KW-0732">Signal</keyword>
<dbReference type="PROSITE" id="PS51272">
    <property type="entry name" value="SLH"/>
    <property type="match status" value="3"/>
</dbReference>
<evidence type="ECO:0000313" key="3">
    <source>
        <dbReference type="EMBL" id="ANX13732.1"/>
    </source>
</evidence>
<dbReference type="OrthoDB" id="174569at2"/>
<accession>A0A1B1Z8D5</accession>
<dbReference type="STRING" id="255247.ABE41_017115"/>
<dbReference type="AlphaFoldDB" id="A0A1B1Z8D5"/>
<dbReference type="PANTHER" id="PTHR43308:SF5">
    <property type="entry name" value="S-LAYER PROTEIN _ PEPTIDOGLYCAN ENDO-BETA-N-ACETYLGLUCOSAMINIDASE"/>
    <property type="match status" value="1"/>
</dbReference>
<reference evidence="3 4" key="1">
    <citation type="submission" date="2016-08" db="EMBL/GenBank/DDBJ databases">
        <title>Complete genome sequence of Fictibacillus arsenicus G25-54, a strain with toxicity to nematodes and a potential arsenic-resistance activity.</title>
        <authorList>
            <person name="Zheng Z."/>
        </authorList>
    </citation>
    <scope>NUCLEOTIDE SEQUENCE [LARGE SCALE GENOMIC DNA]</scope>
    <source>
        <strain evidence="3 4">G25-54</strain>
    </source>
</reference>
<feature type="domain" description="SLH" evidence="2">
    <location>
        <begin position="160"/>
        <end position="222"/>
    </location>
</feature>
<dbReference type="KEGG" id="far:ABE41_017115"/>
<dbReference type="PANTHER" id="PTHR43308">
    <property type="entry name" value="OUTER MEMBRANE PROTEIN ALPHA-RELATED"/>
    <property type="match status" value="1"/>
</dbReference>
<sequence length="360" mass="40469">MKKLIGGALAATLFIAPFTQTAFAEEDYIIDPIGKYYAEDIDGHWAQTDMENMLQANIIKGIRDADDLLYLQPDKSITRAEFTVLIVRALELKTDQQGKAFTDTQKHWAKNDINTASALGIVSGKSDTEFKPDMKITRAEIAAIVARAFEATVSFEEGTPRDFEDLKPGHWAYNHVRMVNGVDVVRGTSETTVSPDKYANRAEATAMLKRALWLEEVDLPNAEDILDLVLYSESDTLDAVNAKDVEGLYEINDAARFGFAHEAGLAEAFSSELTFEDGDTFEGEIVSEPVTEATDISSRFVKVVVEDLIINYTYTYADPRKAPFDYTEDRSGVYYLIQRDGEWKVYTSEFYQTRFLDLEL</sequence>
<feature type="domain" description="SLH" evidence="2">
    <location>
        <begin position="96"/>
        <end position="159"/>
    </location>
</feature>
<organism evidence="3 4">
    <name type="scientific">Fictibacillus arsenicus</name>
    <dbReference type="NCBI Taxonomy" id="255247"/>
    <lineage>
        <taxon>Bacteria</taxon>
        <taxon>Bacillati</taxon>
        <taxon>Bacillota</taxon>
        <taxon>Bacilli</taxon>
        <taxon>Bacillales</taxon>
        <taxon>Fictibacillaceae</taxon>
        <taxon>Fictibacillus</taxon>
    </lineage>
</organism>
<dbReference type="InterPro" id="IPR001119">
    <property type="entry name" value="SLH_dom"/>
</dbReference>
<feature type="domain" description="SLH" evidence="2">
    <location>
        <begin position="33"/>
        <end position="95"/>
    </location>
</feature>
<dbReference type="EMBL" id="CP016761">
    <property type="protein sequence ID" value="ANX13732.1"/>
    <property type="molecule type" value="Genomic_DNA"/>
</dbReference>
<feature type="signal peptide" evidence="1">
    <location>
        <begin position="1"/>
        <end position="24"/>
    </location>
</feature>
<dbReference type="Proteomes" id="UP000077412">
    <property type="component" value="Chromosome"/>
</dbReference>